<dbReference type="GO" id="GO:1901135">
    <property type="term" value="P:carbohydrate derivative metabolic process"/>
    <property type="evidence" value="ECO:0007669"/>
    <property type="project" value="InterPro"/>
</dbReference>
<dbReference type="SUPFAM" id="SSF53697">
    <property type="entry name" value="SIS domain"/>
    <property type="match status" value="1"/>
</dbReference>
<feature type="domain" description="DUF2529" evidence="1">
    <location>
        <begin position="1"/>
        <end position="169"/>
    </location>
</feature>
<dbReference type="GO" id="GO:0097367">
    <property type="term" value="F:carbohydrate derivative binding"/>
    <property type="evidence" value="ECO:0007669"/>
    <property type="project" value="InterPro"/>
</dbReference>
<dbReference type="InterPro" id="IPR019676">
    <property type="entry name" value="DUF2529"/>
</dbReference>
<dbReference type="KEGG" id="ppsr:I6J18_15485"/>
<gene>
    <name evidence="2" type="ORF">I6J18_15485</name>
</gene>
<dbReference type="Gene3D" id="3.40.50.10490">
    <property type="entry name" value="Glucose-6-phosphate isomerase like protein, domain 1"/>
    <property type="match status" value="1"/>
</dbReference>
<evidence type="ECO:0000259" key="1">
    <source>
        <dbReference type="Pfam" id="PF10740"/>
    </source>
</evidence>
<proteinExistence type="predicted"/>
<name>A0A974NJR5_PERPY</name>
<dbReference type="EMBL" id="CP068053">
    <property type="protein sequence ID" value="QQS99042.1"/>
    <property type="molecule type" value="Genomic_DNA"/>
</dbReference>
<protein>
    <submittedName>
        <fullName evidence="2">DUF2529 domain-containing protein</fullName>
    </submittedName>
</protein>
<sequence>MLKIFSTQMSGIFTRLLDKEAFGFEDSARLLAQASVGDGSIYIKGFGEMNGILSEAFEGAEPFPGFPFDYKNMPYSQEDRVLLITRTSADKEAIELAVTLQEQNIPFAAISTVVPSDEPTLVELADVHIDLNLKKGLIPDESGNRVGIPNLMTALFAYYGVKFTLEEILQEF</sequence>
<organism evidence="2 3">
    <name type="scientific">Peribacillus psychrosaccharolyticus</name>
    <name type="common">Bacillus psychrosaccharolyticus</name>
    <dbReference type="NCBI Taxonomy" id="1407"/>
    <lineage>
        <taxon>Bacteria</taxon>
        <taxon>Bacillati</taxon>
        <taxon>Bacillota</taxon>
        <taxon>Bacilli</taxon>
        <taxon>Bacillales</taxon>
        <taxon>Bacillaceae</taxon>
        <taxon>Peribacillus</taxon>
    </lineage>
</organism>
<dbReference type="Proteomes" id="UP000595254">
    <property type="component" value="Chromosome"/>
</dbReference>
<reference evidence="2 3" key="1">
    <citation type="submission" date="2021-01" db="EMBL/GenBank/DDBJ databases">
        <title>FDA dAtabase for Regulatory Grade micrObial Sequences (FDA-ARGOS): Supporting development and validation of Infectious Disease Dx tests.</title>
        <authorList>
            <person name="Nelson B."/>
            <person name="Plummer A."/>
            <person name="Tallon L."/>
            <person name="Sadzewicz L."/>
            <person name="Zhao X."/>
            <person name="Boylan J."/>
            <person name="Ott S."/>
            <person name="Bowen H."/>
            <person name="Vavikolanu K."/>
            <person name="Mehta A."/>
            <person name="Aluvathingal J."/>
            <person name="Nadendla S."/>
            <person name="Myers T."/>
            <person name="Yan Y."/>
            <person name="Sichtig H."/>
        </authorList>
    </citation>
    <scope>NUCLEOTIDE SEQUENCE [LARGE SCALE GENOMIC DNA]</scope>
    <source>
        <strain evidence="2 3">FDAARGOS_1161</strain>
    </source>
</reference>
<dbReference type="InterPro" id="IPR046348">
    <property type="entry name" value="SIS_dom_sf"/>
</dbReference>
<dbReference type="RefSeq" id="WP_040374748.1">
    <property type="nucleotide sequence ID" value="NZ_CP068053.1"/>
</dbReference>
<dbReference type="AlphaFoldDB" id="A0A974NJR5"/>
<evidence type="ECO:0000313" key="3">
    <source>
        <dbReference type="Proteomes" id="UP000595254"/>
    </source>
</evidence>
<keyword evidence="3" id="KW-1185">Reference proteome</keyword>
<dbReference type="Pfam" id="PF10740">
    <property type="entry name" value="DUF2529"/>
    <property type="match status" value="1"/>
</dbReference>
<evidence type="ECO:0000313" key="2">
    <source>
        <dbReference type="EMBL" id="QQS99042.1"/>
    </source>
</evidence>
<accession>A0A974NJR5</accession>